<keyword evidence="3" id="KW-1185">Reference proteome</keyword>
<organism evidence="2 3">
    <name type="scientific">Cytospora chrysosperma</name>
    <name type="common">Cytospora canker fungus</name>
    <name type="synonym">Sphaeria chrysosperma</name>
    <dbReference type="NCBI Taxonomy" id="252740"/>
    <lineage>
        <taxon>Eukaryota</taxon>
        <taxon>Fungi</taxon>
        <taxon>Dikarya</taxon>
        <taxon>Ascomycota</taxon>
        <taxon>Pezizomycotina</taxon>
        <taxon>Sordariomycetes</taxon>
        <taxon>Sordariomycetidae</taxon>
        <taxon>Diaporthales</taxon>
        <taxon>Cytosporaceae</taxon>
        <taxon>Cytospora</taxon>
    </lineage>
</organism>
<feature type="region of interest" description="Disordered" evidence="1">
    <location>
        <begin position="83"/>
        <end position="116"/>
    </location>
</feature>
<feature type="region of interest" description="Disordered" evidence="1">
    <location>
        <begin position="1"/>
        <end position="65"/>
    </location>
</feature>
<evidence type="ECO:0000313" key="3">
    <source>
        <dbReference type="Proteomes" id="UP000284375"/>
    </source>
</evidence>
<dbReference type="Proteomes" id="UP000284375">
    <property type="component" value="Unassembled WGS sequence"/>
</dbReference>
<evidence type="ECO:0000313" key="2">
    <source>
        <dbReference type="EMBL" id="ROV96682.1"/>
    </source>
</evidence>
<protein>
    <recommendedName>
        <fullName evidence="4">CHCH domain-containing protein</fullName>
    </recommendedName>
</protein>
<feature type="compositionally biased region" description="Low complexity" evidence="1">
    <location>
        <begin position="91"/>
        <end position="109"/>
    </location>
</feature>
<gene>
    <name evidence="2" type="ORF">VSDG_05575</name>
</gene>
<accession>A0A423W040</accession>
<dbReference type="PANTHER" id="PTHR13523">
    <property type="entry name" value="COILED-COIL-HELIX-COILED-COIL-HELIX DOMAIN CONTAINING 2/NUR77"/>
    <property type="match status" value="1"/>
</dbReference>
<dbReference type="InterPro" id="IPR055304">
    <property type="entry name" value="CHCHD2/10-like"/>
</dbReference>
<dbReference type="PANTHER" id="PTHR13523:SF2">
    <property type="entry name" value="COILED-COIL-HELIX-COILED-COIL-HELIX DOMAIN CONTAINING 2, ISOFORM A-RELATED"/>
    <property type="match status" value="1"/>
</dbReference>
<feature type="compositionally biased region" description="Low complexity" evidence="1">
    <location>
        <begin position="40"/>
        <end position="58"/>
    </location>
</feature>
<dbReference type="Pfam" id="PF09849">
    <property type="entry name" value="DUF2076"/>
    <property type="match status" value="1"/>
</dbReference>
<proteinExistence type="predicted"/>
<dbReference type="InterPro" id="IPR018648">
    <property type="entry name" value="DUF2076"/>
</dbReference>
<reference evidence="2 3" key="1">
    <citation type="submission" date="2015-09" db="EMBL/GenBank/DDBJ databases">
        <title>Host preference determinants of Valsa canker pathogens revealed by comparative genomics.</title>
        <authorList>
            <person name="Yin Z."/>
            <person name="Huang L."/>
        </authorList>
    </citation>
    <scope>NUCLEOTIDE SEQUENCE [LARGE SCALE GENOMIC DNA]</scope>
    <source>
        <strain evidence="2 3">YSFL</strain>
    </source>
</reference>
<dbReference type="GO" id="GO:0007005">
    <property type="term" value="P:mitochondrion organization"/>
    <property type="evidence" value="ECO:0007669"/>
    <property type="project" value="InterPro"/>
</dbReference>
<name>A0A423W040_CYTCH</name>
<evidence type="ECO:0008006" key="4">
    <source>
        <dbReference type="Google" id="ProtNLM"/>
    </source>
</evidence>
<dbReference type="STRING" id="252740.A0A423W040"/>
<evidence type="ECO:0000256" key="1">
    <source>
        <dbReference type="SAM" id="MobiDB-lite"/>
    </source>
</evidence>
<dbReference type="OrthoDB" id="1106148at2759"/>
<dbReference type="AlphaFoldDB" id="A0A423W040"/>
<dbReference type="EMBL" id="LJZO01000019">
    <property type="protein sequence ID" value="ROV96682.1"/>
    <property type="molecule type" value="Genomic_DNA"/>
</dbReference>
<feature type="compositionally biased region" description="Low complexity" evidence="1">
    <location>
        <begin position="1"/>
        <end position="16"/>
    </location>
</feature>
<sequence length="155" mass="15680">MPRQRSSGGGRSAPSRPTVPSRAPVAPTSQHQTRPATSYAAPTTQTPHQAPPAAQAGSQGPGLFGQMASTAAGVAIGSSVGHAISGMFGGSSSPEAAAEASPQAAQQSQNDQWGANCSSATKSFTSCMDEHQGNMSICGWYLEQLKACQAAASKY</sequence>
<comment type="caution">
    <text evidence="2">The sequence shown here is derived from an EMBL/GenBank/DDBJ whole genome shotgun (WGS) entry which is preliminary data.</text>
</comment>
<dbReference type="GO" id="GO:0005634">
    <property type="term" value="C:nucleus"/>
    <property type="evidence" value="ECO:0007669"/>
    <property type="project" value="TreeGrafter"/>
</dbReference>
<dbReference type="GO" id="GO:0005739">
    <property type="term" value="C:mitochondrion"/>
    <property type="evidence" value="ECO:0007669"/>
    <property type="project" value="TreeGrafter"/>
</dbReference>
<feature type="compositionally biased region" description="Polar residues" evidence="1">
    <location>
        <begin position="27"/>
        <end position="36"/>
    </location>
</feature>